<gene>
    <name evidence="2" type="ORF">Pla8534_29430</name>
</gene>
<accession>A0A518DTG1</accession>
<feature type="coiled-coil region" evidence="1">
    <location>
        <begin position="73"/>
        <end position="100"/>
    </location>
</feature>
<dbReference type="AlphaFoldDB" id="A0A518DTG1"/>
<reference evidence="2 3" key="1">
    <citation type="submission" date="2019-02" db="EMBL/GenBank/DDBJ databases">
        <title>Deep-cultivation of Planctomycetes and their phenomic and genomic characterization uncovers novel biology.</title>
        <authorList>
            <person name="Wiegand S."/>
            <person name="Jogler M."/>
            <person name="Boedeker C."/>
            <person name="Pinto D."/>
            <person name="Vollmers J."/>
            <person name="Rivas-Marin E."/>
            <person name="Kohn T."/>
            <person name="Peeters S.H."/>
            <person name="Heuer A."/>
            <person name="Rast P."/>
            <person name="Oberbeckmann S."/>
            <person name="Bunk B."/>
            <person name="Jeske O."/>
            <person name="Meyerdierks A."/>
            <person name="Storesund J.E."/>
            <person name="Kallscheuer N."/>
            <person name="Luecker S."/>
            <person name="Lage O.M."/>
            <person name="Pohl T."/>
            <person name="Merkel B.J."/>
            <person name="Hornburger P."/>
            <person name="Mueller R.-W."/>
            <person name="Bruemmer F."/>
            <person name="Labrenz M."/>
            <person name="Spormann A.M."/>
            <person name="Op den Camp H."/>
            <person name="Overmann J."/>
            <person name="Amann R."/>
            <person name="Jetten M.S.M."/>
            <person name="Mascher T."/>
            <person name="Medema M.H."/>
            <person name="Devos D.P."/>
            <person name="Kaster A.-K."/>
            <person name="Ovreas L."/>
            <person name="Rohde M."/>
            <person name="Galperin M.Y."/>
            <person name="Jogler C."/>
        </authorList>
    </citation>
    <scope>NUCLEOTIDE SEQUENCE [LARGE SCALE GENOMIC DNA]</scope>
    <source>
        <strain evidence="2 3">Pla85_3_4</strain>
    </source>
</reference>
<evidence type="ECO:0000256" key="1">
    <source>
        <dbReference type="SAM" id="Coils"/>
    </source>
</evidence>
<evidence type="ECO:0000313" key="2">
    <source>
        <dbReference type="EMBL" id="QDU95131.1"/>
    </source>
</evidence>
<proteinExistence type="predicted"/>
<name>A0A518DTG1_9BACT</name>
<keyword evidence="1" id="KW-0175">Coiled coil</keyword>
<sequence length="150" mass="16988">MADPIDFAKLCTDFTQMRFALARSVNGVEDVHMRGYLDDLCSHLDTHFADFQRVYPETMAVLDAEKSDILSTAAKYQTELKQGQAELAKAKAARAEKKEEETPDIDPKLAASLREEILDRFPQMSAANSDLPPLGEIWQDWRIDALRNRS</sequence>
<dbReference type="KEGG" id="lcre:Pla8534_29430"/>
<protein>
    <submittedName>
        <fullName evidence="2">Uncharacterized protein</fullName>
    </submittedName>
</protein>
<dbReference type="EMBL" id="CP036433">
    <property type="protein sequence ID" value="QDU95131.1"/>
    <property type="molecule type" value="Genomic_DNA"/>
</dbReference>
<organism evidence="2 3">
    <name type="scientific">Lignipirellula cremea</name>
    <dbReference type="NCBI Taxonomy" id="2528010"/>
    <lineage>
        <taxon>Bacteria</taxon>
        <taxon>Pseudomonadati</taxon>
        <taxon>Planctomycetota</taxon>
        <taxon>Planctomycetia</taxon>
        <taxon>Pirellulales</taxon>
        <taxon>Pirellulaceae</taxon>
        <taxon>Lignipirellula</taxon>
    </lineage>
</organism>
<dbReference type="RefSeq" id="WP_145053901.1">
    <property type="nucleotide sequence ID" value="NZ_CP036433.1"/>
</dbReference>
<keyword evidence="3" id="KW-1185">Reference proteome</keyword>
<evidence type="ECO:0000313" key="3">
    <source>
        <dbReference type="Proteomes" id="UP000317648"/>
    </source>
</evidence>
<dbReference type="Proteomes" id="UP000317648">
    <property type="component" value="Chromosome"/>
</dbReference>